<protein>
    <submittedName>
        <fullName evidence="2">Uncharacterized protein</fullName>
    </submittedName>
</protein>
<gene>
    <name evidence="2" type="ORF">TNS_ORF475</name>
</gene>
<feature type="coiled-coil region" evidence="1">
    <location>
        <begin position="221"/>
        <end position="255"/>
    </location>
</feature>
<evidence type="ECO:0000256" key="1">
    <source>
        <dbReference type="SAM" id="Coils"/>
    </source>
</evidence>
<organism evidence="2 3">
    <name type="scientific">Tunisvirus fontaine2</name>
    <dbReference type="NCBI Taxonomy" id="1421067"/>
    <lineage>
        <taxon>Viruses</taxon>
        <taxon>Varidnaviria</taxon>
        <taxon>Bamfordvirae</taxon>
        <taxon>Nucleocytoviricota</taxon>
        <taxon>Megaviricetes</taxon>
        <taxon>Pimascovirales</taxon>
        <taxon>Pimascovirales incertae sedis</taxon>
        <taxon>Marseilleviridae</taxon>
        <taxon>Losannavirus</taxon>
        <taxon>Losannavirus tunisense</taxon>
    </lineage>
</organism>
<proteinExistence type="predicted"/>
<evidence type="ECO:0000313" key="2">
    <source>
        <dbReference type="EMBL" id="AHC55193.1"/>
    </source>
</evidence>
<dbReference type="Proteomes" id="UP000232615">
    <property type="component" value="Segment"/>
</dbReference>
<name>V9SE52_9VIRU</name>
<dbReference type="EMBL" id="KF483846">
    <property type="protein sequence ID" value="AHC55193.1"/>
    <property type="molecule type" value="Genomic_DNA"/>
</dbReference>
<keyword evidence="3" id="KW-1185">Reference proteome</keyword>
<keyword evidence="1" id="KW-0175">Coiled coil</keyword>
<sequence length="273" mass="31672">MGFLSKGTKRFSSAFQKDKNMASVLLPKVLEILKERLIQESEIDIERYETPITSIYIFTDFSGFLCSWREEENGVFRERSDGLVRTEEEMFECLKGRIVSCKNLEEIYKERRSKIPGFHLESKLLPSVFSLLKEFDIEEEDFAVSYAYAPGGEPNPKDIVQDVNWVVLYLKGSKGVICRWLETYNGCETQFFSDDCDIQWVSTEHALGSLKKIILRSSAVCSFVLEKLGKAKEQILELEKKNQRLRERVAKYKYAPEGEKAREVQRHFQGLCQ</sequence>
<evidence type="ECO:0000313" key="3">
    <source>
        <dbReference type="Proteomes" id="UP000232615"/>
    </source>
</evidence>
<reference evidence="2 3" key="1">
    <citation type="journal article" date="2014" name="Arch. Virol.">
        <title>Complete genome sequence of Tunisvirus, a new member of the proposed family Marseilleviridae.</title>
        <authorList>
            <person name="Aherfi S."/>
            <person name="Boughalmi M."/>
            <person name="Pagnier I."/>
            <person name="Fournous G."/>
            <person name="La Scola B."/>
            <person name="Raoult D."/>
            <person name="Colson P."/>
        </authorList>
    </citation>
    <scope>NUCLEOTIDE SEQUENCE [LARGE SCALE GENOMIC DNA]</scope>
    <source>
        <strain evidence="2 3">U484</strain>
    </source>
</reference>
<accession>V9SE52</accession>